<dbReference type="Pfam" id="PF13640">
    <property type="entry name" value="2OG-FeII_Oxy_3"/>
    <property type="match status" value="1"/>
</dbReference>
<dbReference type="Gene3D" id="2.60.120.620">
    <property type="entry name" value="q2cbj1_9rhob like domain"/>
    <property type="match status" value="1"/>
</dbReference>
<evidence type="ECO:0000313" key="3">
    <source>
        <dbReference type="Proteomes" id="UP000242287"/>
    </source>
</evidence>
<proteinExistence type="predicted"/>
<evidence type="ECO:0000259" key="1">
    <source>
        <dbReference type="PROSITE" id="PS51471"/>
    </source>
</evidence>
<dbReference type="OrthoDB" id="124582at2759"/>
<accession>A0A2A9NDP4</accession>
<dbReference type="AlphaFoldDB" id="A0A2A9NDP4"/>
<evidence type="ECO:0000313" key="2">
    <source>
        <dbReference type="EMBL" id="PFH45840.1"/>
    </source>
</evidence>
<feature type="domain" description="Fe2OG dioxygenase" evidence="1">
    <location>
        <begin position="133"/>
        <end position="235"/>
    </location>
</feature>
<organism evidence="2 3">
    <name type="scientific">Amanita thiersii Skay4041</name>
    <dbReference type="NCBI Taxonomy" id="703135"/>
    <lineage>
        <taxon>Eukaryota</taxon>
        <taxon>Fungi</taxon>
        <taxon>Dikarya</taxon>
        <taxon>Basidiomycota</taxon>
        <taxon>Agaricomycotina</taxon>
        <taxon>Agaricomycetes</taxon>
        <taxon>Agaricomycetidae</taxon>
        <taxon>Agaricales</taxon>
        <taxon>Pluteineae</taxon>
        <taxon>Amanitaceae</taxon>
        <taxon>Amanita</taxon>
    </lineage>
</organism>
<dbReference type="PANTHER" id="PTHR33099:SF7">
    <property type="entry name" value="MYND-TYPE DOMAIN-CONTAINING PROTEIN"/>
    <property type="match status" value="1"/>
</dbReference>
<dbReference type="EMBL" id="KZ302281">
    <property type="protein sequence ID" value="PFH45840.1"/>
    <property type="molecule type" value="Genomic_DNA"/>
</dbReference>
<dbReference type="Proteomes" id="UP000242287">
    <property type="component" value="Unassembled WGS sequence"/>
</dbReference>
<sequence>MTETVCDIIYVGSSDSDMGSDTSNIPDGHDLMVYFKGSFAYSAPLLETPNPCLEIQGVGPIGLPLSERDAMAIVGHSSQAPYGHGERTIVNTEVRDTWEISPQGVKFDNPNWDGFVQKLATNTICPELGAAHDSSPPRIEFYKLLLYQTGSHFLAHRDTPKADGMFATMIILLPSRYTGGEVHLTHAGEKKVFDFSVSSYFGSAVLAWYTDVIHEVKPITSGYRLALSYNIIHTSTQISRPVVAEMDGTPVTLKNILRKWKHDMYQNLPDKEYVVYVLKHKYCQNELERGISCLKGEDAYKLHGVISIARDMGFSVYMAHLKYHITGSEEDVSEWQELGYDESDYSSVETSLEISYVTDLDGSCINNVQNLEISWDCLVPESPFTNTDPDEVENEGYLGNASGTVSQWYRRAVLILVRSDDDGSFLASVGGINYAINKMQSISPSLMDKSRVTFFLAYCLTSNDNTTIKAIINLTIAWKDIQLWRRVISRIDVKVYSIGDRILSQAWKQFGFENHKRHHPAQLPLRSEAEIFHNLLDKVQINWSEQVQECRKELSRLVIKQYKGDHVMDVLALISIAENAGFSSLKEIAVIEHGEASFSFLVQLAHDLIKREKVLKRQENNWRPSREFGQPSSEYAEKYSDFEVNFSHFSRKGNTILT</sequence>
<dbReference type="PANTHER" id="PTHR33099">
    <property type="entry name" value="FE2OG DIOXYGENASE DOMAIN-CONTAINING PROTEIN"/>
    <property type="match status" value="1"/>
</dbReference>
<dbReference type="PROSITE" id="PS51471">
    <property type="entry name" value="FE2OG_OXY"/>
    <property type="match status" value="1"/>
</dbReference>
<dbReference type="InterPro" id="IPR005123">
    <property type="entry name" value="Oxoglu/Fe-dep_dioxygenase_dom"/>
</dbReference>
<reference evidence="2 3" key="1">
    <citation type="submission" date="2014-02" db="EMBL/GenBank/DDBJ databases">
        <title>Transposable element dynamics among asymbiotic and ectomycorrhizal Amanita fungi.</title>
        <authorList>
            <consortium name="DOE Joint Genome Institute"/>
            <person name="Hess J."/>
            <person name="Skrede I."/>
            <person name="Wolfe B."/>
            <person name="LaButti K."/>
            <person name="Ohm R.A."/>
            <person name="Grigoriev I.V."/>
            <person name="Pringle A."/>
        </authorList>
    </citation>
    <scope>NUCLEOTIDE SEQUENCE [LARGE SCALE GENOMIC DNA]</scope>
    <source>
        <strain evidence="2 3">SKay4041</strain>
    </source>
</reference>
<gene>
    <name evidence="2" type="ORF">AMATHDRAFT_43930</name>
</gene>
<protein>
    <recommendedName>
        <fullName evidence="1">Fe2OG dioxygenase domain-containing protein</fullName>
    </recommendedName>
</protein>
<name>A0A2A9NDP4_9AGAR</name>
<dbReference type="InterPro" id="IPR044862">
    <property type="entry name" value="Pro_4_hyd_alph_FE2OG_OXY"/>
</dbReference>
<keyword evidence="3" id="KW-1185">Reference proteome</keyword>